<accession>A0AAW0TDD0</accession>
<evidence type="ECO:0000313" key="1">
    <source>
        <dbReference type="EMBL" id="KAK8385559.1"/>
    </source>
</evidence>
<dbReference type="Proteomes" id="UP001487740">
    <property type="component" value="Unassembled WGS sequence"/>
</dbReference>
<reference evidence="1 2" key="1">
    <citation type="submission" date="2023-03" db="EMBL/GenBank/DDBJ databases">
        <title>High-quality genome of Scylla paramamosain provides insights in environmental adaptation.</title>
        <authorList>
            <person name="Zhang L."/>
        </authorList>
    </citation>
    <scope>NUCLEOTIDE SEQUENCE [LARGE SCALE GENOMIC DNA]</scope>
    <source>
        <strain evidence="1">LZ_2023a</strain>
        <tissue evidence="1">Muscle</tissue>
    </source>
</reference>
<organism evidence="1 2">
    <name type="scientific">Scylla paramamosain</name>
    <name type="common">Mud crab</name>
    <dbReference type="NCBI Taxonomy" id="85552"/>
    <lineage>
        <taxon>Eukaryota</taxon>
        <taxon>Metazoa</taxon>
        <taxon>Ecdysozoa</taxon>
        <taxon>Arthropoda</taxon>
        <taxon>Crustacea</taxon>
        <taxon>Multicrustacea</taxon>
        <taxon>Malacostraca</taxon>
        <taxon>Eumalacostraca</taxon>
        <taxon>Eucarida</taxon>
        <taxon>Decapoda</taxon>
        <taxon>Pleocyemata</taxon>
        <taxon>Brachyura</taxon>
        <taxon>Eubrachyura</taxon>
        <taxon>Portunoidea</taxon>
        <taxon>Portunidae</taxon>
        <taxon>Portuninae</taxon>
        <taxon>Scylla</taxon>
    </lineage>
</organism>
<name>A0AAW0TDD0_SCYPA</name>
<evidence type="ECO:0000313" key="2">
    <source>
        <dbReference type="Proteomes" id="UP001487740"/>
    </source>
</evidence>
<protein>
    <submittedName>
        <fullName evidence="1">Uncharacterized protein</fullName>
    </submittedName>
</protein>
<proteinExistence type="predicted"/>
<keyword evidence="2" id="KW-1185">Reference proteome</keyword>
<dbReference type="AlphaFoldDB" id="A0AAW0TDD0"/>
<dbReference type="EMBL" id="JARAKH010000032">
    <property type="protein sequence ID" value="KAK8385559.1"/>
    <property type="molecule type" value="Genomic_DNA"/>
</dbReference>
<sequence length="239" mass="26505">MRRRVCPERYKECGPPADTDICAIPITLQSLGSSANYAKYNAWREEDHYMDWFGAESDQGQYQGIPASGSPMAWTTNQPGFDGYQDLNIYGEDYWMMKLEVDCSSTDNGWFEIKGWLEFAGGYSGWEIDIQQGLCGGAAGGLAPSSSSTNHKARGGNSYVDGLVRSLFSGSLRRRCLETPRCVSLPNSSDPEWLIVLFGGDPGSSCWKNDEFLVSWPLEGGAALEELEAWDVFTRQEVE</sequence>
<gene>
    <name evidence="1" type="ORF">O3P69_016383</name>
</gene>
<comment type="caution">
    <text evidence="1">The sequence shown here is derived from an EMBL/GenBank/DDBJ whole genome shotgun (WGS) entry which is preliminary data.</text>
</comment>